<organism evidence="8 9">
    <name type="scientific">Desulfohalobium retbaense (strain ATCC 49708 / DSM 5692 / JCM 16813 / HR100)</name>
    <dbReference type="NCBI Taxonomy" id="485915"/>
    <lineage>
        <taxon>Bacteria</taxon>
        <taxon>Pseudomonadati</taxon>
        <taxon>Thermodesulfobacteriota</taxon>
        <taxon>Desulfovibrionia</taxon>
        <taxon>Desulfovibrionales</taxon>
        <taxon>Desulfohalobiaceae</taxon>
        <taxon>Desulfohalobium</taxon>
    </lineage>
</organism>
<proteinExistence type="predicted"/>
<dbReference type="Proteomes" id="UP000001052">
    <property type="component" value="Chromosome"/>
</dbReference>
<dbReference type="SMART" id="SM00876">
    <property type="entry name" value="BATS"/>
    <property type="match status" value="1"/>
</dbReference>
<gene>
    <name evidence="8" type="ordered locus">Dret_0728</name>
</gene>
<dbReference type="GO" id="GO:0009228">
    <property type="term" value="P:thiamine biosynthetic process"/>
    <property type="evidence" value="ECO:0007669"/>
    <property type="project" value="InterPro"/>
</dbReference>
<evidence type="ECO:0000256" key="1">
    <source>
        <dbReference type="ARBA" id="ARBA00001966"/>
    </source>
</evidence>
<dbReference type="InterPro" id="IPR058240">
    <property type="entry name" value="rSAM_sf"/>
</dbReference>
<dbReference type="Pfam" id="PF04055">
    <property type="entry name" value="Radical_SAM"/>
    <property type="match status" value="1"/>
</dbReference>
<feature type="domain" description="Biotin and thiamin synthesis-associated" evidence="7">
    <location>
        <begin position="256"/>
        <end position="359"/>
    </location>
</feature>
<dbReference type="KEGG" id="drt:Dret_0728"/>
<dbReference type="HOGENOM" id="CLU_046249_1_0_7"/>
<dbReference type="SFLD" id="SFLDS00029">
    <property type="entry name" value="Radical_SAM"/>
    <property type="match status" value="1"/>
</dbReference>
<comment type="cofactor">
    <cofactor evidence="1">
        <name>[4Fe-4S] cluster</name>
        <dbReference type="ChEBI" id="CHEBI:49883"/>
    </cofactor>
</comment>
<dbReference type="SFLD" id="SFLDG01081">
    <property type="entry name" value="cleavage_of_the_Ca-Cb_bond_in"/>
    <property type="match status" value="1"/>
</dbReference>
<dbReference type="OrthoDB" id="3320990at2"/>
<evidence type="ECO:0000313" key="8">
    <source>
        <dbReference type="EMBL" id="ACV68020.1"/>
    </source>
</evidence>
<dbReference type="SFLD" id="SFLDF00301">
    <property type="entry name" value="2-iminoacetate_synthase_(ThiH)"/>
    <property type="match status" value="1"/>
</dbReference>
<reference evidence="9" key="1">
    <citation type="submission" date="2009-09" db="EMBL/GenBank/DDBJ databases">
        <title>The complete chromosome of Desulfohalobium retbaense DSM 5692.</title>
        <authorList>
            <consortium name="US DOE Joint Genome Institute (JGI-PGF)"/>
            <person name="Lucas S."/>
            <person name="Copeland A."/>
            <person name="Lapidus A."/>
            <person name="Glavina del Rio T."/>
            <person name="Dalin E."/>
            <person name="Tice H."/>
            <person name="Bruce D."/>
            <person name="Goodwin L."/>
            <person name="Pitluck S."/>
            <person name="Kyrpides N."/>
            <person name="Mavromatis K."/>
            <person name="Ivanova N."/>
            <person name="Mikhailova N."/>
            <person name="Munk A.C."/>
            <person name="Brettin T."/>
            <person name="Detter J.C."/>
            <person name="Han C."/>
            <person name="Tapia R."/>
            <person name="Larimer F."/>
            <person name="Land M."/>
            <person name="Hauser L."/>
            <person name="Markowitz V."/>
            <person name="Cheng J.-F."/>
            <person name="Hugenholtz P."/>
            <person name="Woyke T."/>
            <person name="Wu D."/>
            <person name="Spring S."/>
            <person name="Klenk H.-P."/>
            <person name="Eisen J.A."/>
        </authorList>
    </citation>
    <scope>NUCLEOTIDE SEQUENCE [LARGE SCALE GENOMIC DNA]</scope>
    <source>
        <strain evidence="9">DSM 5692</strain>
    </source>
</reference>
<keyword evidence="6" id="KW-0411">Iron-sulfur</keyword>
<reference evidence="8 9" key="2">
    <citation type="journal article" date="2010" name="Stand. Genomic Sci.">
        <title>Complete genome sequence of Desulfohalobium retbaense type strain (HR(100)).</title>
        <authorList>
            <person name="Spring S."/>
            <person name="Nolan M."/>
            <person name="Lapidus A."/>
            <person name="Glavina Del Rio T."/>
            <person name="Copeland A."/>
            <person name="Tice H."/>
            <person name="Cheng J.F."/>
            <person name="Lucas S."/>
            <person name="Land M."/>
            <person name="Chen F."/>
            <person name="Bruce D."/>
            <person name="Goodwin L."/>
            <person name="Pitluck S."/>
            <person name="Ivanova N."/>
            <person name="Mavromatis K."/>
            <person name="Mikhailova N."/>
            <person name="Pati A."/>
            <person name="Chen A."/>
            <person name="Palaniappan K."/>
            <person name="Hauser L."/>
            <person name="Chang Y.J."/>
            <person name="Jeffries C.D."/>
            <person name="Munk C."/>
            <person name="Kiss H."/>
            <person name="Chain P."/>
            <person name="Han C."/>
            <person name="Brettin T."/>
            <person name="Detter J.C."/>
            <person name="Schuler E."/>
            <person name="Goker M."/>
            <person name="Rohde M."/>
            <person name="Bristow J."/>
            <person name="Eisen J.A."/>
            <person name="Markowitz V."/>
            <person name="Hugenholtz P."/>
            <person name="Kyrpides N.C."/>
            <person name="Klenk H.P."/>
        </authorList>
    </citation>
    <scope>NUCLEOTIDE SEQUENCE [LARGE SCALE GENOMIC DNA]</scope>
    <source>
        <strain evidence="8 9">DSM 5692</strain>
    </source>
</reference>
<dbReference type="eggNOG" id="COG0502">
    <property type="taxonomic scope" value="Bacteria"/>
</dbReference>
<evidence type="ECO:0000256" key="3">
    <source>
        <dbReference type="ARBA" id="ARBA00022691"/>
    </source>
</evidence>
<dbReference type="InterPro" id="IPR034428">
    <property type="entry name" value="ThiH/NoCL/HydG-like"/>
</dbReference>
<dbReference type="EMBL" id="CP001734">
    <property type="protein sequence ID" value="ACV68020.1"/>
    <property type="molecule type" value="Genomic_DNA"/>
</dbReference>
<evidence type="ECO:0000256" key="2">
    <source>
        <dbReference type="ARBA" id="ARBA00022485"/>
    </source>
</evidence>
<evidence type="ECO:0000256" key="4">
    <source>
        <dbReference type="ARBA" id="ARBA00022723"/>
    </source>
</evidence>
<dbReference type="GO" id="GO:0005506">
    <property type="term" value="F:iron ion binding"/>
    <property type="evidence" value="ECO:0007669"/>
    <property type="project" value="InterPro"/>
</dbReference>
<dbReference type="GO" id="GO:0003824">
    <property type="term" value="F:catalytic activity"/>
    <property type="evidence" value="ECO:0007669"/>
    <property type="project" value="InterPro"/>
</dbReference>
<keyword evidence="2" id="KW-0004">4Fe-4S</keyword>
<dbReference type="NCBIfam" id="TIGR02351">
    <property type="entry name" value="thiH"/>
    <property type="match status" value="1"/>
</dbReference>
<dbReference type="AlphaFoldDB" id="C8X0S3"/>
<keyword evidence="3" id="KW-0949">S-adenosyl-L-methionine</keyword>
<keyword evidence="4" id="KW-0479">Metal-binding</keyword>
<name>C8X0S3_DESRD</name>
<dbReference type="SFLD" id="SFLDG01060">
    <property type="entry name" value="BATS_domain_containing"/>
    <property type="match status" value="1"/>
</dbReference>
<dbReference type="PANTHER" id="PTHR43583:SF1">
    <property type="entry name" value="2-IMINOACETATE SYNTHASE"/>
    <property type="match status" value="1"/>
</dbReference>
<dbReference type="InterPro" id="IPR012726">
    <property type="entry name" value="ThiH"/>
</dbReference>
<dbReference type="GO" id="GO:0051539">
    <property type="term" value="F:4 iron, 4 sulfur cluster binding"/>
    <property type="evidence" value="ECO:0007669"/>
    <property type="project" value="UniProtKB-KW"/>
</dbReference>
<keyword evidence="9" id="KW-1185">Reference proteome</keyword>
<evidence type="ECO:0000313" key="9">
    <source>
        <dbReference type="Proteomes" id="UP000001052"/>
    </source>
</evidence>
<evidence type="ECO:0000256" key="6">
    <source>
        <dbReference type="ARBA" id="ARBA00023014"/>
    </source>
</evidence>
<evidence type="ECO:0000256" key="5">
    <source>
        <dbReference type="ARBA" id="ARBA00023004"/>
    </source>
</evidence>
<protein>
    <submittedName>
        <fullName evidence="8">Thiazole biosynthesis protein ThiH</fullName>
    </submittedName>
</protein>
<dbReference type="RefSeq" id="WP_015751178.1">
    <property type="nucleotide sequence ID" value="NC_013223.1"/>
</dbReference>
<dbReference type="InterPro" id="IPR007197">
    <property type="entry name" value="rSAM"/>
</dbReference>
<dbReference type="InterPro" id="IPR010722">
    <property type="entry name" value="BATS_dom"/>
</dbReference>
<dbReference type="PANTHER" id="PTHR43583">
    <property type="entry name" value="2-IMINOACETATE SYNTHASE"/>
    <property type="match status" value="1"/>
</dbReference>
<accession>C8X0S3</accession>
<dbReference type="InterPro" id="IPR013785">
    <property type="entry name" value="Aldolase_TIM"/>
</dbReference>
<dbReference type="SUPFAM" id="SSF102114">
    <property type="entry name" value="Radical SAM enzymes"/>
    <property type="match status" value="1"/>
</dbReference>
<dbReference type="STRING" id="485915.Dret_0728"/>
<dbReference type="Pfam" id="PF06968">
    <property type="entry name" value="BATS"/>
    <property type="match status" value="1"/>
</dbReference>
<keyword evidence="5" id="KW-0408">Iron</keyword>
<dbReference type="Gene3D" id="3.20.20.70">
    <property type="entry name" value="Aldolase class I"/>
    <property type="match status" value="1"/>
</dbReference>
<evidence type="ECO:0000259" key="7">
    <source>
        <dbReference type="SMART" id="SM00876"/>
    </source>
</evidence>
<sequence>MEFADILEQWPADRVEAFCRTRSSADVRRALQTIRLRAEEYLTLLSPAAQDHLEAMARRAQAETRRNFGRAIVLFTPLYLSNYCQNQCVYCGFNAAQPIARRKLEDREVEAEAEAIAATGLGHLLLLTGEAPQLAGVEYLERCLRQLTRWFSSVALEVFPMGRTEYARLVRAGADGLTLYQETYDRELYAALHPAGPKRDFDFRLGAPERACQAGMRSVSLGALLGLGAWRHDSFATGLHAAFLQHRYPGVELAVSLPRMRPHCGGYEPAHPVSDRELVQIMLAHRLFLPYAGLTLSTRESAALRDNVLELGVTKLSAGSVTAVGGHTDGPETEGQFDIADTRDVATLSNALRARHFQPVFKDWEPLLETGT</sequence>